<evidence type="ECO:0000256" key="1">
    <source>
        <dbReference type="ARBA" id="ARBA00022723"/>
    </source>
</evidence>
<evidence type="ECO:0000259" key="6">
    <source>
        <dbReference type="PROSITE" id="PS50280"/>
    </source>
</evidence>
<evidence type="ECO:0000256" key="2">
    <source>
        <dbReference type="ARBA" id="ARBA00022771"/>
    </source>
</evidence>
<name>A0A165PEE7_9AGAM</name>
<dbReference type="PANTHER" id="PTHR12197">
    <property type="entry name" value="HISTONE-LYSINE N-METHYLTRANSFERASE SMYD"/>
    <property type="match status" value="1"/>
</dbReference>
<dbReference type="GO" id="GO:0008270">
    <property type="term" value="F:zinc ion binding"/>
    <property type="evidence" value="ECO:0007669"/>
    <property type="project" value="UniProtKB-KW"/>
</dbReference>
<dbReference type="SUPFAM" id="SSF82199">
    <property type="entry name" value="SET domain"/>
    <property type="match status" value="1"/>
</dbReference>
<dbReference type="Proteomes" id="UP000076761">
    <property type="component" value="Unassembled WGS sequence"/>
</dbReference>
<gene>
    <name evidence="8" type="ORF">NEOLEDRAFT_810674</name>
</gene>
<feature type="region of interest" description="Disordered" evidence="5">
    <location>
        <begin position="458"/>
        <end position="479"/>
    </location>
</feature>
<proteinExistence type="predicted"/>
<evidence type="ECO:0000313" key="9">
    <source>
        <dbReference type="Proteomes" id="UP000076761"/>
    </source>
</evidence>
<feature type="domain" description="MYND-type" evidence="7">
    <location>
        <begin position="95"/>
        <end position="133"/>
    </location>
</feature>
<dbReference type="PANTHER" id="PTHR12197:SF251">
    <property type="entry name" value="EG:BACR7C10.4 PROTEIN"/>
    <property type="match status" value="1"/>
</dbReference>
<evidence type="ECO:0000256" key="3">
    <source>
        <dbReference type="ARBA" id="ARBA00022833"/>
    </source>
</evidence>
<dbReference type="InterPro" id="IPR046341">
    <property type="entry name" value="SET_dom_sf"/>
</dbReference>
<organism evidence="8 9">
    <name type="scientific">Neolentinus lepideus HHB14362 ss-1</name>
    <dbReference type="NCBI Taxonomy" id="1314782"/>
    <lineage>
        <taxon>Eukaryota</taxon>
        <taxon>Fungi</taxon>
        <taxon>Dikarya</taxon>
        <taxon>Basidiomycota</taxon>
        <taxon>Agaricomycotina</taxon>
        <taxon>Agaricomycetes</taxon>
        <taxon>Gloeophyllales</taxon>
        <taxon>Gloeophyllaceae</taxon>
        <taxon>Neolentinus</taxon>
    </lineage>
</organism>
<dbReference type="Gene3D" id="2.170.270.10">
    <property type="entry name" value="SET domain"/>
    <property type="match status" value="1"/>
</dbReference>
<dbReference type="EMBL" id="KV425613">
    <property type="protein sequence ID" value="KZT20922.1"/>
    <property type="molecule type" value="Genomic_DNA"/>
</dbReference>
<dbReference type="Gene3D" id="1.10.220.160">
    <property type="match status" value="1"/>
</dbReference>
<protein>
    <submittedName>
        <fullName evidence="8">SET domain-containing protein</fullName>
    </submittedName>
</protein>
<dbReference type="Pfam" id="PF01753">
    <property type="entry name" value="zf-MYND"/>
    <property type="match status" value="1"/>
</dbReference>
<dbReference type="InParanoid" id="A0A165PEE7"/>
<keyword evidence="9" id="KW-1185">Reference proteome</keyword>
<accession>A0A165PEE7</accession>
<keyword evidence="3" id="KW-0862">Zinc</keyword>
<dbReference type="Gene3D" id="6.10.140.2220">
    <property type="match status" value="1"/>
</dbReference>
<dbReference type="InterPro" id="IPR001214">
    <property type="entry name" value="SET_dom"/>
</dbReference>
<feature type="domain" description="SET" evidence="6">
    <location>
        <begin position="50"/>
        <end position="297"/>
    </location>
</feature>
<dbReference type="InterPro" id="IPR050869">
    <property type="entry name" value="H3K4_H4K5_MeTrfase"/>
</dbReference>
<feature type="compositionally biased region" description="Polar residues" evidence="5">
    <location>
        <begin position="458"/>
        <end position="471"/>
    </location>
</feature>
<reference evidence="8 9" key="1">
    <citation type="journal article" date="2016" name="Mol. Biol. Evol.">
        <title>Comparative Genomics of Early-Diverging Mushroom-Forming Fungi Provides Insights into the Origins of Lignocellulose Decay Capabilities.</title>
        <authorList>
            <person name="Nagy L.G."/>
            <person name="Riley R."/>
            <person name="Tritt A."/>
            <person name="Adam C."/>
            <person name="Daum C."/>
            <person name="Floudas D."/>
            <person name="Sun H."/>
            <person name="Yadav J.S."/>
            <person name="Pangilinan J."/>
            <person name="Larsson K.H."/>
            <person name="Matsuura K."/>
            <person name="Barry K."/>
            <person name="Labutti K."/>
            <person name="Kuo R."/>
            <person name="Ohm R.A."/>
            <person name="Bhattacharya S.S."/>
            <person name="Shirouzu T."/>
            <person name="Yoshinaga Y."/>
            <person name="Martin F.M."/>
            <person name="Grigoriev I.V."/>
            <person name="Hibbett D.S."/>
        </authorList>
    </citation>
    <scope>NUCLEOTIDE SEQUENCE [LARGE SCALE GENOMIC DNA]</scope>
    <source>
        <strain evidence="8 9">HHB14362 ss-1</strain>
    </source>
</reference>
<evidence type="ECO:0000256" key="5">
    <source>
        <dbReference type="SAM" id="MobiDB-lite"/>
    </source>
</evidence>
<evidence type="ECO:0000313" key="8">
    <source>
        <dbReference type="EMBL" id="KZT20922.1"/>
    </source>
</evidence>
<dbReference type="PROSITE" id="PS50865">
    <property type="entry name" value="ZF_MYND_2"/>
    <property type="match status" value="1"/>
</dbReference>
<dbReference type="STRING" id="1314782.A0A165PEE7"/>
<evidence type="ECO:0000259" key="7">
    <source>
        <dbReference type="PROSITE" id="PS50865"/>
    </source>
</evidence>
<sequence length="619" mass="66678">MSSFVSLRAAKVSKQSKSFVKPSPDVADPCHTPIHPQPQLNDELYGTLPSSLDIRTAPNDGRGIYATQPMKRGTTVLSLPPHVQALSVTSLSVHCSYCAAPSPDLKRCTRCKIVRYCGSSCQNNDWALHKRECPALTRWSSDNPKSPVPSDAVRCLARMLWAIELNGLESRFTRQLASMQSSRPVAQAATHTQLAYSLVRFMGISGPEELLKFGVQGAGGVADVVARFTTNAITLSTPTITPIGVLLSPLAALFNHSCDPSAVIVFPTLPAAADNLKLKVVCIKDVQPDEEIFTSYIDTTLPYFLRQISLLETYDFRCDCTLCSRQSTSQDAVDPREQAACPRGCGGVWRVSIEEDGAISKAASEEDKNEIKCTKCGYCIPKEKVNEVQDVVRVGGEGLKEAEKIQNEDPTRAHRLTTNLIPLLAAAGLASSSYPLLALLRLHQQFELDHLTTALSNLPGTNLNSPGTETTLSDEDKSKANEAQQVLDGAVQNQARIARGLSDIFCEGHPVRALALAELGKLLSVDEPWPPAPGSHTPAALLPASSPTPAPVNSGLSPSFPPHHASRLSLALQSLQRAQRELDISFGAGGGEVGKEVRSMAGRVEAELGVWRETRGGQR</sequence>
<keyword evidence="1" id="KW-0479">Metal-binding</keyword>
<keyword evidence="2 4" id="KW-0863">Zinc-finger</keyword>
<evidence type="ECO:0000256" key="4">
    <source>
        <dbReference type="PROSITE-ProRule" id="PRU00134"/>
    </source>
</evidence>
<dbReference type="OrthoDB" id="265717at2759"/>
<dbReference type="GO" id="GO:0005634">
    <property type="term" value="C:nucleus"/>
    <property type="evidence" value="ECO:0007669"/>
    <property type="project" value="TreeGrafter"/>
</dbReference>
<dbReference type="Pfam" id="PF00856">
    <property type="entry name" value="SET"/>
    <property type="match status" value="1"/>
</dbReference>
<dbReference type="InterPro" id="IPR002893">
    <property type="entry name" value="Znf_MYND"/>
</dbReference>
<dbReference type="AlphaFoldDB" id="A0A165PEE7"/>
<dbReference type="PROSITE" id="PS50280">
    <property type="entry name" value="SET"/>
    <property type="match status" value="1"/>
</dbReference>